<dbReference type="InterPro" id="IPR029044">
    <property type="entry name" value="Nucleotide-diphossugar_trans"/>
</dbReference>
<dbReference type="RefSeq" id="WP_013116138.1">
    <property type="nucleotide sequence ID" value="NC_014151.1"/>
</dbReference>
<gene>
    <name evidence="1" type="ordered locus">Cfla_0895</name>
</gene>
<dbReference type="OrthoDB" id="5465469at2"/>
<dbReference type="STRING" id="446466.Cfla_0895"/>
<dbReference type="AlphaFoldDB" id="D5UK62"/>
<name>D5UK62_CELFN</name>
<reference evidence="1 2" key="1">
    <citation type="journal article" date="2010" name="Stand. Genomic Sci.">
        <title>Complete genome sequence of Cellulomonas flavigena type strain (134).</title>
        <authorList>
            <person name="Abt B."/>
            <person name="Foster B."/>
            <person name="Lapidus A."/>
            <person name="Clum A."/>
            <person name="Sun H."/>
            <person name="Pukall R."/>
            <person name="Lucas S."/>
            <person name="Glavina Del Rio T."/>
            <person name="Nolan M."/>
            <person name="Tice H."/>
            <person name="Cheng J.F."/>
            <person name="Pitluck S."/>
            <person name="Liolios K."/>
            <person name="Ivanova N."/>
            <person name="Mavromatis K."/>
            <person name="Ovchinnikova G."/>
            <person name="Pati A."/>
            <person name="Goodwin L."/>
            <person name="Chen A."/>
            <person name="Palaniappan K."/>
            <person name="Land M."/>
            <person name="Hauser L."/>
            <person name="Chang Y.J."/>
            <person name="Jeffries C.D."/>
            <person name="Rohde M."/>
            <person name="Goker M."/>
            <person name="Woyke T."/>
            <person name="Bristow J."/>
            <person name="Eisen J.A."/>
            <person name="Markowitz V."/>
            <person name="Hugenholtz P."/>
            <person name="Kyrpides N.C."/>
            <person name="Klenk H.P."/>
        </authorList>
    </citation>
    <scope>NUCLEOTIDE SEQUENCE [LARGE SCALE GENOMIC DNA]</scope>
    <source>
        <strain evidence="2">ATCC 482 / DSM 20109 / BCRC 11376 / JCM 18109 / NBRC 3775 / NCIMB 8073 / NRS 134</strain>
    </source>
</reference>
<dbReference type="HOGENOM" id="CLU_076555_0_0_11"/>
<accession>D5UK62</accession>
<dbReference type="SUPFAM" id="SSF53448">
    <property type="entry name" value="Nucleotide-diphospho-sugar transferases"/>
    <property type="match status" value="1"/>
</dbReference>
<evidence type="ECO:0008006" key="3">
    <source>
        <dbReference type="Google" id="ProtNLM"/>
    </source>
</evidence>
<protein>
    <recommendedName>
        <fullName evidence="3">Glycosyltransferase</fullName>
    </recommendedName>
</protein>
<dbReference type="Proteomes" id="UP000000849">
    <property type="component" value="Chromosome"/>
</dbReference>
<organism evidence="1 2">
    <name type="scientific">Cellulomonas flavigena (strain ATCC 482 / DSM 20109 / BCRC 11376 / JCM 18109 / NBRC 3775 / NCIMB 8073 / NRS 134)</name>
    <dbReference type="NCBI Taxonomy" id="446466"/>
    <lineage>
        <taxon>Bacteria</taxon>
        <taxon>Bacillati</taxon>
        <taxon>Actinomycetota</taxon>
        <taxon>Actinomycetes</taxon>
        <taxon>Micrococcales</taxon>
        <taxon>Cellulomonadaceae</taxon>
        <taxon>Cellulomonas</taxon>
    </lineage>
</organism>
<dbReference type="KEGG" id="cfl:Cfla_0895"/>
<proteinExistence type="predicted"/>
<evidence type="ECO:0000313" key="2">
    <source>
        <dbReference type="Proteomes" id="UP000000849"/>
    </source>
</evidence>
<keyword evidence="2" id="KW-1185">Reference proteome</keyword>
<dbReference type="EMBL" id="CP001964">
    <property type="protein sequence ID" value="ADG73804.1"/>
    <property type="molecule type" value="Genomic_DNA"/>
</dbReference>
<evidence type="ECO:0000313" key="1">
    <source>
        <dbReference type="EMBL" id="ADG73804.1"/>
    </source>
</evidence>
<sequence length="305" mass="33897">MNLRRLRNGEPLVPRVLARLELELNPRLAPLRARRLERLNATSDRHVTGDAPVVVSLTTYGARFATVHLTVEAIAQGTRRPRRVVLWLDDRRLLDAPTPGLQRLVERGLEIRMAERNDGPHTKYVPLLSDPDLGAGDVMVTADDDVLYPRRWLARLEAAARRDPQTVHCYRAYRVRTRPDGTLAPYRTWRPALSTQARFDNFATGVSGVAYPPVMVEALRAAGTRFRDCTPHADDVWLHAVAVESGVRVRQLARQPRHFPVVPGSQASGLRNANVTADGNDPQIRATYSAQALQRLGAARGVTAG</sequence>
<dbReference type="eggNOG" id="COG1216">
    <property type="taxonomic scope" value="Bacteria"/>
</dbReference>